<sequence length="72" mass="8337">MGDFFKIRHTVVGDTQFPVISAISLRDSVELDEFLIIDQLKGRCYFSWPTSFVGLILFFQDSMNDRFINIKG</sequence>
<dbReference type="Proteomes" id="UP000078046">
    <property type="component" value="Unassembled WGS sequence"/>
</dbReference>
<dbReference type="EMBL" id="LWCA01002062">
    <property type="protein sequence ID" value="OAF64164.1"/>
    <property type="molecule type" value="Genomic_DNA"/>
</dbReference>
<proteinExistence type="predicted"/>
<accession>A0A177ASE7</accession>
<dbReference type="AlphaFoldDB" id="A0A177ASE7"/>
<name>A0A177ASE7_9BILA</name>
<gene>
    <name evidence="1" type="ORF">A3Q56_08128</name>
</gene>
<organism evidence="1 2">
    <name type="scientific">Intoshia linei</name>
    <dbReference type="NCBI Taxonomy" id="1819745"/>
    <lineage>
        <taxon>Eukaryota</taxon>
        <taxon>Metazoa</taxon>
        <taxon>Spiralia</taxon>
        <taxon>Lophotrochozoa</taxon>
        <taxon>Mesozoa</taxon>
        <taxon>Orthonectida</taxon>
        <taxon>Rhopaluridae</taxon>
        <taxon>Intoshia</taxon>
    </lineage>
</organism>
<evidence type="ECO:0000313" key="2">
    <source>
        <dbReference type="Proteomes" id="UP000078046"/>
    </source>
</evidence>
<evidence type="ECO:0000313" key="1">
    <source>
        <dbReference type="EMBL" id="OAF64164.1"/>
    </source>
</evidence>
<protein>
    <submittedName>
        <fullName evidence="1">Uncharacterized protein</fullName>
    </submittedName>
</protein>
<comment type="caution">
    <text evidence="1">The sequence shown here is derived from an EMBL/GenBank/DDBJ whole genome shotgun (WGS) entry which is preliminary data.</text>
</comment>
<reference evidence="1 2" key="1">
    <citation type="submission" date="2016-04" db="EMBL/GenBank/DDBJ databases">
        <title>The genome of Intoshia linei affirms orthonectids as highly simplified spiralians.</title>
        <authorList>
            <person name="Mikhailov K.V."/>
            <person name="Slusarev G.S."/>
            <person name="Nikitin M.A."/>
            <person name="Logacheva M.D."/>
            <person name="Penin A."/>
            <person name="Aleoshin V."/>
            <person name="Panchin Y.V."/>
        </authorList>
    </citation>
    <scope>NUCLEOTIDE SEQUENCE [LARGE SCALE GENOMIC DNA]</scope>
    <source>
        <strain evidence="1">Intl2013</strain>
        <tissue evidence="1">Whole animal</tissue>
    </source>
</reference>
<keyword evidence="2" id="KW-1185">Reference proteome</keyword>